<feature type="compositionally biased region" description="Basic and acidic residues" evidence="1">
    <location>
        <begin position="1"/>
        <end position="17"/>
    </location>
</feature>
<organism evidence="2">
    <name type="scientific">Sporisorium scitamineum</name>
    <dbReference type="NCBI Taxonomy" id="49012"/>
    <lineage>
        <taxon>Eukaryota</taxon>
        <taxon>Fungi</taxon>
        <taxon>Dikarya</taxon>
        <taxon>Basidiomycota</taxon>
        <taxon>Ustilaginomycotina</taxon>
        <taxon>Ustilaginomycetes</taxon>
        <taxon>Ustilaginales</taxon>
        <taxon>Ustilaginaceae</taxon>
        <taxon>Sporisorium</taxon>
    </lineage>
</organism>
<proteinExistence type="predicted"/>
<feature type="region of interest" description="Disordered" evidence="1">
    <location>
        <begin position="207"/>
        <end position="464"/>
    </location>
</feature>
<feature type="compositionally biased region" description="Pro residues" evidence="1">
    <location>
        <begin position="291"/>
        <end position="300"/>
    </location>
</feature>
<reference evidence="2" key="1">
    <citation type="submission" date="2014-06" db="EMBL/GenBank/DDBJ databases">
        <authorList>
            <person name="Ju J."/>
            <person name="Zhang J."/>
        </authorList>
    </citation>
    <scope>NUCLEOTIDE SEQUENCE</scope>
    <source>
        <strain evidence="2">SscI8</strain>
    </source>
</reference>
<feature type="compositionally biased region" description="Low complexity" evidence="1">
    <location>
        <begin position="406"/>
        <end position="415"/>
    </location>
</feature>
<gene>
    <name evidence="2" type="ORF">SPSC_03838</name>
</gene>
<feature type="compositionally biased region" description="Basic and acidic residues" evidence="1">
    <location>
        <begin position="335"/>
        <end position="352"/>
    </location>
</feature>
<sequence length="464" mass="49784">MSTSSEREQDGDGRANEDNAATIASTHAATTRDAMSRKVLAFVSSLSAPWDDAEAIRAFIHTLQSDEQPWALDTLASHQATGLVDLFVFLGAYTTQSPRALQRRPTLLEPCQFRADLKLAWTMLRLADSTLSLAARTGLFSSDGLDSISDLFPNTPPGFRAAILVHASLPNQPDKRQYAVAEATKLVHASTSHQDLVDRLHHYHHQLPTRHRAALAPTSGPEPLSRRQPRTFVFEPHTPSQPSSRHAAGPVQAQVGAEAEAEEAEAGVPRDHAGIVHSTNHSQPFSSHQVPPDPCLPSPSPAHQSPLPSRPSLSDNHSDHLDLIPPLNQQSDVDAWPRSDSLHDLHSDDSAGHDASSPPPILASPQAASGGPELALSPSSDDDNSIHSSVSLTSSQPPSPGHHRPSVSQSAAASAPTLSSVRPSVPAKQRPHLNYRNPGRKRRRTKKAAAAAPRQAGRFAPISR</sequence>
<feature type="region of interest" description="Disordered" evidence="1">
    <location>
        <begin position="1"/>
        <end position="28"/>
    </location>
</feature>
<evidence type="ECO:0000256" key="1">
    <source>
        <dbReference type="SAM" id="MobiDB-lite"/>
    </source>
</evidence>
<evidence type="ECO:0000313" key="2">
    <source>
        <dbReference type="EMBL" id="CDR88178.1"/>
    </source>
</evidence>
<feature type="compositionally biased region" description="Polar residues" evidence="1">
    <location>
        <begin position="302"/>
        <end position="315"/>
    </location>
</feature>
<name>A0A127Z2X3_9BASI</name>
<accession>A0A127Z2X3</accession>
<feature type="compositionally biased region" description="Polar residues" evidence="1">
    <location>
        <begin position="277"/>
        <end position="289"/>
    </location>
</feature>
<dbReference type="EMBL" id="LK056673">
    <property type="protein sequence ID" value="CDR88178.1"/>
    <property type="molecule type" value="Genomic_DNA"/>
</dbReference>
<protein>
    <submittedName>
        <fullName evidence="2">Related to Intersectin 1</fullName>
    </submittedName>
</protein>
<feature type="compositionally biased region" description="Basic residues" evidence="1">
    <location>
        <begin position="429"/>
        <end position="447"/>
    </location>
</feature>
<dbReference type="AlphaFoldDB" id="A0A127Z2X3"/>
<feature type="compositionally biased region" description="Low complexity" evidence="1">
    <location>
        <begin position="448"/>
        <end position="464"/>
    </location>
</feature>